<comment type="caution">
    <text evidence="3">The sequence shown here is derived from an EMBL/GenBank/DDBJ whole genome shotgun (WGS) entry which is preliminary data.</text>
</comment>
<reference evidence="3 4" key="1">
    <citation type="journal article" date="2015" name="Antonie Van Leeuwenhoek">
        <title>Streptomyces klenkii sp. nov., isolated from deep marine sediment.</title>
        <authorList>
            <person name="Veyisoglu A."/>
            <person name="Sahin N."/>
        </authorList>
    </citation>
    <scope>NUCLEOTIDE SEQUENCE [LARGE SCALE GENOMIC DNA]</scope>
    <source>
        <strain evidence="3 4">KCTC 29202</strain>
    </source>
</reference>
<sequence>MPQQVKSSSGERSAGERIGRAAHGARTRLWSTRRRRLTTIGTSAALVAAAVTGVLVFWDSDPGAEPGAKGARKLVMAYIDALADDDMREACRLLHPKVVSSMAQAEGGCPGAMRAQIGDRLGGKEQRKVGDIDVSAARVEGGGKVAHVEVSAGAKGARKSSVTVERVDGHWRILED</sequence>
<keyword evidence="2" id="KW-0472">Membrane</keyword>
<feature type="compositionally biased region" description="Polar residues" evidence="1">
    <location>
        <begin position="1"/>
        <end position="11"/>
    </location>
</feature>
<dbReference type="EMBL" id="RBAM01000005">
    <property type="protein sequence ID" value="RKN72691.1"/>
    <property type="molecule type" value="Genomic_DNA"/>
</dbReference>
<feature type="transmembrane region" description="Helical" evidence="2">
    <location>
        <begin position="37"/>
        <end position="58"/>
    </location>
</feature>
<keyword evidence="4" id="KW-1185">Reference proteome</keyword>
<dbReference type="Proteomes" id="UP000270343">
    <property type="component" value="Unassembled WGS sequence"/>
</dbReference>
<keyword evidence="2" id="KW-0812">Transmembrane</keyword>
<dbReference type="OrthoDB" id="9861319at2"/>
<name>A0A3B0BJX9_9ACTN</name>
<keyword evidence="2" id="KW-1133">Transmembrane helix</keyword>
<dbReference type="RefSeq" id="WP_120755834.1">
    <property type="nucleotide sequence ID" value="NZ_JBIBGF010000006.1"/>
</dbReference>
<gene>
    <name evidence="3" type="ORF">D7231_14550</name>
</gene>
<evidence type="ECO:0000256" key="1">
    <source>
        <dbReference type="SAM" id="MobiDB-lite"/>
    </source>
</evidence>
<evidence type="ECO:0000313" key="4">
    <source>
        <dbReference type="Proteomes" id="UP000270343"/>
    </source>
</evidence>
<evidence type="ECO:0000256" key="2">
    <source>
        <dbReference type="SAM" id="Phobius"/>
    </source>
</evidence>
<feature type="region of interest" description="Disordered" evidence="1">
    <location>
        <begin position="1"/>
        <end position="25"/>
    </location>
</feature>
<protein>
    <recommendedName>
        <fullName evidence="5">DUF4878 domain-containing protein</fullName>
    </recommendedName>
</protein>
<dbReference type="InterPro" id="IPR032710">
    <property type="entry name" value="NTF2-like_dom_sf"/>
</dbReference>
<accession>A0A3B0BJX9</accession>
<proteinExistence type="predicted"/>
<dbReference type="SUPFAM" id="SSF54427">
    <property type="entry name" value="NTF2-like"/>
    <property type="match status" value="1"/>
</dbReference>
<dbReference type="AlphaFoldDB" id="A0A3B0BJX9"/>
<evidence type="ECO:0008006" key="5">
    <source>
        <dbReference type="Google" id="ProtNLM"/>
    </source>
</evidence>
<evidence type="ECO:0000313" key="3">
    <source>
        <dbReference type="EMBL" id="RKN72691.1"/>
    </source>
</evidence>
<organism evidence="3 4">
    <name type="scientific">Streptomyces klenkii</name>
    <dbReference type="NCBI Taxonomy" id="1420899"/>
    <lineage>
        <taxon>Bacteria</taxon>
        <taxon>Bacillati</taxon>
        <taxon>Actinomycetota</taxon>
        <taxon>Actinomycetes</taxon>
        <taxon>Kitasatosporales</taxon>
        <taxon>Streptomycetaceae</taxon>
        <taxon>Streptomyces</taxon>
    </lineage>
</organism>